<feature type="non-terminal residue" evidence="1">
    <location>
        <position position="1"/>
    </location>
</feature>
<organism evidence="1 2">
    <name type="scientific">Paenibacillus popilliae ATCC 14706</name>
    <dbReference type="NCBI Taxonomy" id="1212764"/>
    <lineage>
        <taxon>Bacteria</taxon>
        <taxon>Bacillati</taxon>
        <taxon>Bacillota</taxon>
        <taxon>Bacilli</taxon>
        <taxon>Bacillales</taxon>
        <taxon>Paenibacillaceae</taxon>
        <taxon>Paenibacillus</taxon>
    </lineage>
</organism>
<accession>M9LPM9</accession>
<protein>
    <submittedName>
        <fullName evidence="1">Uncharacterized protein</fullName>
    </submittedName>
</protein>
<dbReference type="AlphaFoldDB" id="M9LPM9"/>
<evidence type="ECO:0000313" key="1">
    <source>
        <dbReference type="EMBL" id="GAC42541.1"/>
    </source>
</evidence>
<comment type="caution">
    <text evidence="1">The sequence shown here is derived from an EMBL/GenBank/DDBJ whole genome shotgun (WGS) entry which is preliminary data.</text>
</comment>
<name>M9LPM9_PAEPP</name>
<evidence type="ECO:0000313" key="2">
    <source>
        <dbReference type="Proteomes" id="UP000029453"/>
    </source>
</evidence>
<reference evidence="1 2" key="1">
    <citation type="submission" date="2012-10" db="EMBL/GenBank/DDBJ databases">
        <title>Draft Genome Sequence of Paenibacillus popilliae ATCC 14706T.</title>
        <authorList>
            <person name="Iiyama K."/>
            <person name="Mori K."/>
            <person name="Mon H."/>
            <person name="Chieda Y."/>
            <person name="Lee J.M."/>
            <person name="Kusakabe T."/>
            <person name="Tashiro K."/>
            <person name="Asano S."/>
            <person name="Yasunaga-Aoki C."/>
            <person name="Shimizu S."/>
        </authorList>
    </citation>
    <scope>NUCLEOTIDE SEQUENCE [LARGE SCALE GENOMIC DNA]</scope>
    <source>
        <strain evidence="1 2">ATCC 14706</strain>
    </source>
</reference>
<gene>
    <name evidence="1" type="ORF">PPOP_1898</name>
</gene>
<dbReference type="Proteomes" id="UP000029453">
    <property type="component" value="Unassembled WGS sequence"/>
</dbReference>
<proteinExistence type="predicted"/>
<dbReference type="EMBL" id="BALG01000111">
    <property type="protein sequence ID" value="GAC42541.1"/>
    <property type="molecule type" value="Genomic_DNA"/>
</dbReference>
<keyword evidence="2" id="KW-1185">Reference proteome</keyword>
<sequence>YADRSDWNLKLVKPSRKSPVMDAYKEIVDTCVFGNRKVPSFAAKQFYQYTATSKVYA</sequence>